<protein>
    <submittedName>
        <fullName evidence="1">Uncharacterized protein</fullName>
    </submittedName>
</protein>
<proteinExistence type="predicted"/>
<evidence type="ECO:0000313" key="1">
    <source>
        <dbReference type="EMBL" id="CDW46695.1"/>
    </source>
</evidence>
<reference evidence="1" key="1">
    <citation type="submission" date="2014-05" db="EMBL/GenBank/DDBJ databases">
        <authorList>
            <person name="Chronopoulou M."/>
        </authorList>
    </citation>
    <scope>NUCLEOTIDE SEQUENCE</scope>
    <source>
        <tissue evidence="1">Whole organism</tissue>
    </source>
</reference>
<dbReference type="AlphaFoldDB" id="A0A0K2V8N8"/>
<sequence length="18" mass="2295">MNWKRIMAAQYQYSNENF</sequence>
<name>A0A0K2V8N8_LEPSM</name>
<accession>A0A0K2V8N8</accession>
<dbReference type="EMBL" id="HACA01029334">
    <property type="protein sequence ID" value="CDW46695.1"/>
    <property type="molecule type" value="Transcribed_RNA"/>
</dbReference>
<organism evidence="1">
    <name type="scientific">Lepeophtheirus salmonis</name>
    <name type="common">Salmon louse</name>
    <name type="synonym">Caligus salmonis</name>
    <dbReference type="NCBI Taxonomy" id="72036"/>
    <lineage>
        <taxon>Eukaryota</taxon>
        <taxon>Metazoa</taxon>
        <taxon>Ecdysozoa</taxon>
        <taxon>Arthropoda</taxon>
        <taxon>Crustacea</taxon>
        <taxon>Multicrustacea</taxon>
        <taxon>Hexanauplia</taxon>
        <taxon>Copepoda</taxon>
        <taxon>Siphonostomatoida</taxon>
        <taxon>Caligidae</taxon>
        <taxon>Lepeophtheirus</taxon>
    </lineage>
</organism>